<sequence>MVIQVCEVDFVILYIGRFSGISNIPEFPPAKGPETFLGMVVHSMEYADMDFAAAQVLVRGKRVTVVRFQKHAMDIAMECSTENELLVHKPGERFFLGLLAALHPPLRWGFSKFVGSLINRCLSKLGMVPKHSFLKETGSCLVSIVLEGFYEAVDKGSIKFKKAPSFGFCKEGILIVGMHSSLNSKTSDNRILREHFKSSQFGDEVPLASRASGQHIQATRN</sequence>
<gene>
    <name evidence="4" type="ORF">RHSIM_Rhsim11G0117200</name>
</gene>
<evidence type="ECO:0000256" key="3">
    <source>
        <dbReference type="ARBA" id="ARBA00023002"/>
    </source>
</evidence>
<dbReference type="Gene3D" id="3.50.50.60">
    <property type="entry name" value="FAD/NAD(P)-binding domain"/>
    <property type="match status" value="1"/>
</dbReference>
<evidence type="ECO:0000256" key="1">
    <source>
        <dbReference type="ARBA" id="ARBA00022630"/>
    </source>
</evidence>
<protein>
    <submittedName>
        <fullName evidence="4">Uncharacterized protein</fullName>
    </submittedName>
</protein>
<accession>A0A834LAZ0</accession>
<keyword evidence="3" id="KW-0560">Oxidoreductase</keyword>
<dbReference type="Proteomes" id="UP000626092">
    <property type="component" value="Unassembled WGS sequence"/>
</dbReference>
<organism evidence="4 5">
    <name type="scientific">Rhododendron simsii</name>
    <name type="common">Sims's rhododendron</name>
    <dbReference type="NCBI Taxonomy" id="118357"/>
    <lineage>
        <taxon>Eukaryota</taxon>
        <taxon>Viridiplantae</taxon>
        <taxon>Streptophyta</taxon>
        <taxon>Embryophyta</taxon>
        <taxon>Tracheophyta</taxon>
        <taxon>Spermatophyta</taxon>
        <taxon>Magnoliopsida</taxon>
        <taxon>eudicotyledons</taxon>
        <taxon>Gunneridae</taxon>
        <taxon>Pentapetalae</taxon>
        <taxon>asterids</taxon>
        <taxon>Ericales</taxon>
        <taxon>Ericaceae</taxon>
        <taxon>Ericoideae</taxon>
        <taxon>Rhodoreae</taxon>
        <taxon>Rhododendron</taxon>
    </lineage>
</organism>
<proteinExistence type="predicted"/>
<evidence type="ECO:0000256" key="2">
    <source>
        <dbReference type="ARBA" id="ARBA00022827"/>
    </source>
</evidence>
<dbReference type="GO" id="GO:0016491">
    <property type="term" value="F:oxidoreductase activity"/>
    <property type="evidence" value="ECO:0007669"/>
    <property type="project" value="UniProtKB-KW"/>
</dbReference>
<name>A0A834LAZ0_RHOSS</name>
<evidence type="ECO:0000313" key="4">
    <source>
        <dbReference type="EMBL" id="KAF7127013.1"/>
    </source>
</evidence>
<dbReference type="InterPro" id="IPR050346">
    <property type="entry name" value="FMO-like"/>
</dbReference>
<dbReference type="OrthoDB" id="1696484at2759"/>
<dbReference type="AlphaFoldDB" id="A0A834LAZ0"/>
<keyword evidence="1" id="KW-0285">Flavoprotein</keyword>
<comment type="caution">
    <text evidence="4">The sequence shown here is derived from an EMBL/GenBank/DDBJ whole genome shotgun (WGS) entry which is preliminary data.</text>
</comment>
<reference evidence="4" key="1">
    <citation type="submission" date="2019-11" db="EMBL/GenBank/DDBJ databases">
        <authorList>
            <person name="Liu Y."/>
            <person name="Hou J."/>
            <person name="Li T.-Q."/>
            <person name="Guan C.-H."/>
            <person name="Wu X."/>
            <person name="Wu H.-Z."/>
            <person name="Ling F."/>
            <person name="Zhang R."/>
            <person name="Shi X.-G."/>
            <person name="Ren J.-P."/>
            <person name="Chen E.-F."/>
            <person name="Sun J.-M."/>
        </authorList>
    </citation>
    <scope>NUCLEOTIDE SEQUENCE</scope>
    <source>
        <strain evidence="4">Adult_tree_wgs_1</strain>
        <tissue evidence="4">Leaves</tissue>
    </source>
</reference>
<dbReference type="PANTHER" id="PTHR23023">
    <property type="entry name" value="DIMETHYLANILINE MONOOXYGENASE"/>
    <property type="match status" value="1"/>
</dbReference>
<dbReference type="InterPro" id="IPR036188">
    <property type="entry name" value="FAD/NAD-bd_sf"/>
</dbReference>
<keyword evidence="2" id="KW-0274">FAD</keyword>
<evidence type="ECO:0000313" key="5">
    <source>
        <dbReference type="Proteomes" id="UP000626092"/>
    </source>
</evidence>
<dbReference type="EMBL" id="WJXA01000011">
    <property type="protein sequence ID" value="KAF7127013.1"/>
    <property type="molecule type" value="Genomic_DNA"/>
</dbReference>
<keyword evidence="5" id="KW-1185">Reference proteome</keyword>